<evidence type="ECO:0000256" key="2">
    <source>
        <dbReference type="ARBA" id="ARBA00023015"/>
    </source>
</evidence>
<gene>
    <name evidence="7" type="ORF">Q0812_11180</name>
</gene>
<dbReference type="InterPro" id="IPR013325">
    <property type="entry name" value="RNA_pol_sigma_r2"/>
</dbReference>
<organism evidence="7 8">
    <name type="scientific">Peiella sedimenti</name>
    <dbReference type="NCBI Taxonomy" id="3061083"/>
    <lineage>
        <taxon>Bacteria</taxon>
        <taxon>Pseudomonadati</taxon>
        <taxon>Pseudomonadota</taxon>
        <taxon>Alphaproteobacteria</taxon>
        <taxon>Caulobacterales</taxon>
        <taxon>Caulobacteraceae</taxon>
        <taxon>Peiella</taxon>
    </lineage>
</organism>
<protein>
    <submittedName>
        <fullName evidence="7">RNA polymerase sigma factor</fullName>
    </submittedName>
</protein>
<dbReference type="Proteomes" id="UP001169063">
    <property type="component" value="Unassembled WGS sequence"/>
</dbReference>
<feature type="domain" description="RNA polymerase sigma factor 70 region 4 type 2" evidence="6">
    <location>
        <begin position="123"/>
        <end position="175"/>
    </location>
</feature>
<dbReference type="Gene3D" id="1.10.1740.10">
    <property type="match status" value="1"/>
</dbReference>
<evidence type="ECO:0000259" key="5">
    <source>
        <dbReference type="Pfam" id="PF04542"/>
    </source>
</evidence>
<evidence type="ECO:0000313" key="7">
    <source>
        <dbReference type="EMBL" id="MDO1559988.1"/>
    </source>
</evidence>
<accession>A0ABT8SQI0</accession>
<dbReference type="InterPro" id="IPR013324">
    <property type="entry name" value="RNA_pol_sigma_r3/r4-like"/>
</dbReference>
<dbReference type="EMBL" id="JAUKTR010000004">
    <property type="protein sequence ID" value="MDO1559988.1"/>
    <property type="molecule type" value="Genomic_DNA"/>
</dbReference>
<dbReference type="InterPro" id="IPR013249">
    <property type="entry name" value="RNA_pol_sigma70_r4_t2"/>
</dbReference>
<dbReference type="CDD" id="cd06171">
    <property type="entry name" value="Sigma70_r4"/>
    <property type="match status" value="1"/>
</dbReference>
<keyword evidence="8" id="KW-1185">Reference proteome</keyword>
<dbReference type="InterPro" id="IPR036388">
    <property type="entry name" value="WH-like_DNA-bd_sf"/>
</dbReference>
<keyword evidence="3" id="KW-0731">Sigma factor</keyword>
<evidence type="ECO:0000256" key="3">
    <source>
        <dbReference type="ARBA" id="ARBA00023082"/>
    </source>
</evidence>
<dbReference type="PANTHER" id="PTHR43133">
    <property type="entry name" value="RNA POLYMERASE ECF-TYPE SIGMA FACTO"/>
    <property type="match status" value="1"/>
</dbReference>
<sequence length="177" mass="19453">MSESGSGGDIHTASLGGFSDGWMGDAAFSRELEAAINPLRADARMLTQNAADLDDLVQQTLLKAWKARRTFRQDRNFKGWLFVILRNCFYEECRRARVRRARERLLAPVASCAPSQEDAVSLRNLARRMNLLPSAQKQALVAATIGGKSHAEIAESTGVSVGAVKSRVCRARQALLH</sequence>
<feature type="domain" description="RNA polymerase sigma-70 region 2" evidence="5">
    <location>
        <begin position="42"/>
        <end position="97"/>
    </location>
</feature>
<dbReference type="SUPFAM" id="SSF88659">
    <property type="entry name" value="Sigma3 and sigma4 domains of RNA polymerase sigma factors"/>
    <property type="match status" value="1"/>
</dbReference>
<comment type="caution">
    <text evidence="7">The sequence shown here is derived from an EMBL/GenBank/DDBJ whole genome shotgun (WGS) entry which is preliminary data.</text>
</comment>
<keyword evidence="2" id="KW-0805">Transcription regulation</keyword>
<dbReference type="NCBIfam" id="TIGR02937">
    <property type="entry name" value="sigma70-ECF"/>
    <property type="match status" value="1"/>
</dbReference>
<dbReference type="Pfam" id="PF04542">
    <property type="entry name" value="Sigma70_r2"/>
    <property type="match status" value="1"/>
</dbReference>
<proteinExistence type="inferred from homology"/>
<evidence type="ECO:0000313" key="8">
    <source>
        <dbReference type="Proteomes" id="UP001169063"/>
    </source>
</evidence>
<reference evidence="7" key="1">
    <citation type="submission" date="2023-07" db="EMBL/GenBank/DDBJ databases">
        <title>Brevundimonas soil sp. nov., isolated from the soil of chemical plant.</title>
        <authorList>
            <person name="Wu N."/>
        </authorList>
    </citation>
    <scope>NUCLEOTIDE SEQUENCE</scope>
    <source>
        <strain evidence="7">XZ-24</strain>
    </source>
</reference>
<evidence type="ECO:0000259" key="6">
    <source>
        <dbReference type="Pfam" id="PF08281"/>
    </source>
</evidence>
<keyword evidence="4" id="KW-0804">Transcription</keyword>
<dbReference type="InterPro" id="IPR039425">
    <property type="entry name" value="RNA_pol_sigma-70-like"/>
</dbReference>
<dbReference type="SUPFAM" id="SSF88946">
    <property type="entry name" value="Sigma2 domain of RNA polymerase sigma factors"/>
    <property type="match status" value="1"/>
</dbReference>
<evidence type="ECO:0000256" key="1">
    <source>
        <dbReference type="ARBA" id="ARBA00010641"/>
    </source>
</evidence>
<dbReference type="InterPro" id="IPR014284">
    <property type="entry name" value="RNA_pol_sigma-70_dom"/>
</dbReference>
<dbReference type="PANTHER" id="PTHR43133:SF25">
    <property type="entry name" value="RNA POLYMERASE SIGMA FACTOR RFAY-RELATED"/>
    <property type="match status" value="1"/>
</dbReference>
<dbReference type="InterPro" id="IPR007627">
    <property type="entry name" value="RNA_pol_sigma70_r2"/>
</dbReference>
<evidence type="ECO:0000256" key="4">
    <source>
        <dbReference type="ARBA" id="ARBA00023163"/>
    </source>
</evidence>
<dbReference type="RefSeq" id="WP_302110419.1">
    <property type="nucleotide sequence ID" value="NZ_JAUKTR010000004.1"/>
</dbReference>
<dbReference type="Gene3D" id="1.10.10.10">
    <property type="entry name" value="Winged helix-like DNA-binding domain superfamily/Winged helix DNA-binding domain"/>
    <property type="match status" value="1"/>
</dbReference>
<name>A0ABT8SQI0_9CAUL</name>
<dbReference type="Pfam" id="PF08281">
    <property type="entry name" value="Sigma70_r4_2"/>
    <property type="match status" value="1"/>
</dbReference>
<comment type="similarity">
    <text evidence="1">Belongs to the sigma-70 factor family. ECF subfamily.</text>
</comment>